<gene>
    <name evidence="1" type="ORF">ATZ35_15250</name>
</gene>
<protein>
    <submittedName>
        <fullName evidence="1">Uncharacterized protein</fullName>
    </submittedName>
</protein>
<evidence type="ECO:0000313" key="1">
    <source>
        <dbReference type="EMBL" id="ALS38454.1"/>
    </source>
</evidence>
<dbReference type="EMBL" id="CP013655">
    <property type="protein sequence ID" value="ALS38454.1"/>
    <property type="molecule type" value="Genomic_DNA"/>
</dbReference>
<name>A0A0U2WT81_9ENTE</name>
<accession>A0A0U2WT81</accession>
<evidence type="ECO:0000313" key="2">
    <source>
        <dbReference type="Proteomes" id="UP000067523"/>
    </source>
</evidence>
<dbReference type="RefSeq" id="WP_208928005.1">
    <property type="nucleotide sequence ID" value="NZ_CP013655.1"/>
</dbReference>
<organism evidence="1 2">
    <name type="scientific">Enterococcus rotai</name>
    <dbReference type="NCBI Taxonomy" id="118060"/>
    <lineage>
        <taxon>Bacteria</taxon>
        <taxon>Bacillati</taxon>
        <taxon>Bacillota</taxon>
        <taxon>Bacilli</taxon>
        <taxon>Lactobacillales</taxon>
        <taxon>Enterococcaceae</taxon>
        <taxon>Enterococcus</taxon>
    </lineage>
</organism>
<dbReference type="Proteomes" id="UP000067523">
    <property type="component" value="Chromosome"/>
</dbReference>
<proteinExistence type="predicted"/>
<dbReference type="KEGG" id="erx:ATZ35_15250"/>
<reference evidence="2" key="1">
    <citation type="submission" date="2015-12" db="EMBL/GenBank/DDBJ databases">
        <authorList>
            <person name="Lauer A."/>
            <person name="Humrighouse B."/>
            <person name="Loparev V."/>
            <person name="Shewmaker P.L."/>
            <person name="Whitney A.M."/>
            <person name="McLaughlin R.W."/>
        </authorList>
    </citation>
    <scope>NUCLEOTIDE SEQUENCE [LARGE SCALE GENOMIC DNA]</scope>
    <source>
        <strain evidence="2">LMG 26678</strain>
    </source>
</reference>
<keyword evidence="2" id="KW-1185">Reference proteome</keyword>
<dbReference type="AlphaFoldDB" id="A0A0U2WT81"/>
<dbReference type="STRING" id="118060.ATZ35_15250"/>
<sequence length="308" mass="36083">MVYSKWQNTINRDIDSLIDHIMSYSEWLKPSIDPFDNSNLSFRITKAFPKNESIQLDNETVEYNFLEFQFERVRNSEKKNSNREKRIRTEDYEIIIYSHKNKVKYIVNRGYTQPTLSILRKLHGYEGKHEIKEETIGGIKSDLFIWLVYNLIENPSLPLGVNSSLYLKSLTGFMGKTEDKINTIQGTGKRILNMLTTLLFLFENQNISKVNLEIKDDNHFYDITLGEESFIDVSIIDYEGPDMFGIEEIVKSRILLRSFIELIPNLIKVFSNAQTPPRASWSEKKERAFFNEIGKTIKKNITELLKKK</sequence>